<dbReference type="AlphaFoldDB" id="A0A1Y1BT61"/>
<accession>A0A1Y1BT61</accession>
<protein>
    <submittedName>
        <fullName evidence="2">Uncharacterized protein</fullName>
    </submittedName>
</protein>
<feature type="transmembrane region" description="Helical" evidence="1">
    <location>
        <begin position="6"/>
        <end position="30"/>
    </location>
</feature>
<keyword evidence="1" id="KW-0472">Membrane</keyword>
<keyword evidence="1" id="KW-0812">Transmembrane</keyword>
<reference evidence="2 3" key="1">
    <citation type="journal article" date="2017" name="Genome Announc.">
        <title>Complete Genome Sequence of Burkholderia stabilis FERMP-21014.</title>
        <authorList>
            <person name="Konishi K."/>
            <person name="Kumagai T."/>
            <person name="Sakasegawa S."/>
            <person name="Tamura T."/>
        </authorList>
    </citation>
    <scope>NUCLEOTIDE SEQUENCE [LARGE SCALE GENOMIC DNA]</scope>
    <source>
        <strain evidence="2 3">FERMP-21014</strain>
    </source>
</reference>
<evidence type="ECO:0000313" key="3">
    <source>
        <dbReference type="Proteomes" id="UP000218432"/>
    </source>
</evidence>
<evidence type="ECO:0000313" key="2">
    <source>
        <dbReference type="EMBL" id="BAX61488.1"/>
    </source>
</evidence>
<keyword evidence="1" id="KW-1133">Transmembrane helix</keyword>
<gene>
    <name evidence="2" type="ORF">BSFP_043550</name>
</gene>
<dbReference type="Proteomes" id="UP000218432">
    <property type="component" value="Chromosome 2"/>
</dbReference>
<proteinExistence type="predicted"/>
<evidence type="ECO:0000256" key="1">
    <source>
        <dbReference type="SAM" id="Phobius"/>
    </source>
</evidence>
<organism evidence="2 3">
    <name type="scientific">Burkholderia stabilis</name>
    <dbReference type="NCBI Taxonomy" id="95485"/>
    <lineage>
        <taxon>Bacteria</taxon>
        <taxon>Pseudomonadati</taxon>
        <taxon>Pseudomonadota</taxon>
        <taxon>Betaproteobacteria</taxon>
        <taxon>Burkholderiales</taxon>
        <taxon>Burkholderiaceae</taxon>
        <taxon>Burkholderia</taxon>
        <taxon>Burkholderia cepacia complex</taxon>
    </lineage>
</organism>
<dbReference type="EMBL" id="AP018112">
    <property type="protein sequence ID" value="BAX61488.1"/>
    <property type="molecule type" value="Genomic_DNA"/>
</dbReference>
<name>A0A1Y1BT61_9BURK</name>
<sequence>MLNVSSVLISLAPMWAILLVASSAAAYFVFWRKVIK</sequence>